<dbReference type="InterPro" id="IPR039448">
    <property type="entry name" value="Beta_helix"/>
</dbReference>
<organism evidence="3 4">
    <name type="scientific">Leekyejoonella antrihumi</name>
    <dbReference type="NCBI Taxonomy" id="1660198"/>
    <lineage>
        <taxon>Bacteria</taxon>
        <taxon>Bacillati</taxon>
        <taxon>Actinomycetota</taxon>
        <taxon>Actinomycetes</taxon>
        <taxon>Micrococcales</taxon>
        <taxon>Dermacoccaceae</taxon>
        <taxon>Leekyejoonella</taxon>
    </lineage>
</organism>
<dbReference type="SMART" id="SM00710">
    <property type="entry name" value="PbH1"/>
    <property type="match status" value="7"/>
</dbReference>
<keyword evidence="1" id="KW-0732">Signal</keyword>
<reference evidence="3 4" key="2">
    <citation type="submission" date="2019-08" db="EMBL/GenBank/DDBJ databases">
        <title>Jejuicoccus antrihumi gen. nov., sp. nov., a new member of the family Dermacoccaceae isolated from a cave.</title>
        <authorList>
            <person name="Schumann P."/>
            <person name="Kim I.S."/>
        </authorList>
    </citation>
    <scope>NUCLEOTIDE SEQUENCE [LARGE SCALE GENOMIC DNA]</scope>
    <source>
        <strain evidence="3 4">C5-26</strain>
    </source>
</reference>
<gene>
    <name evidence="3" type="ORF">FGL98_19705</name>
</gene>
<accession>A0A563DU73</accession>
<comment type="caution">
    <text evidence="3">The sequence shown here is derived from an EMBL/GenBank/DDBJ whole genome shotgun (WGS) entry which is preliminary data.</text>
</comment>
<dbReference type="SUPFAM" id="SSF51126">
    <property type="entry name" value="Pectin lyase-like"/>
    <property type="match status" value="1"/>
</dbReference>
<feature type="domain" description="Right handed beta helix" evidence="2">
    <location>
        <begin position="65"/>
        <end position="169"/>
    </location>
</feature>
<feature type="signal peptide" evidence="1">
    <location>
        <begin position="1"/>
        <end position="30"/>
    </location>
</feature>
<reference evidence="3 4" key="1">
    <citation type="submission" date="2019-05" db="EMBL/GenBank/DDBJ databases">
        <authorList>
            <person name="Lee S.D."/>
        </authorList>
    </citation>
    <scope>NUCLEOTIDE SEQUENCE [LARGE SCALE GENOMIC DNA]</scope>
    <source>
        <strain evidence="3 4">C5-26</strain>
    </source>
</reference>
<protein>
    <submittedName>
        <fullName evidence="3">Right-handed parallel beta-helix repeat-containing protein</fullName>
    </submittedName>
</protein>
<sequence length="379" mass="38866">MVSHKKSILVSAVAASTALVGVVVASPAQAAPNRSCTANVGNSGLSAAVVAHSGQRIAYRAINATGCDIGIYVGQGVSHVRIDGVWVTGAGFQGIFAEKTSHISIEHSVVTDGGWKTIDPTAPPLAGNGLHSYVGQSFAISLFGVSHSTVRGNLVFNNGRGGIGVMDNGANDPGHLSMAPYQNPSAAPVDASYDSVVGNRTWANYNGCGLVAATQNFGGSLSHLMLADNTIAGQGLSMTKGADVGGLVVAADPPDSSVSNVSVRGNRVTNSVEGGVVVNAEAFNSFTKDVTVEGNRLSGNNWGAQEAPKTAGVVVFENPGWNAQPVPPQAKAPVNINTVITRNFITSQFYGIWATGNQAPKVRWNYIRVTAGGMPVSIG</sequence>
<evidence type="ECO:0000313" key="3">
    <source>
        <dbReference type="EMBL" id="TWP33810.1"/>
    </source>
</evidence>
<dbReference type="Gene3D" id="2.160.20.10">
    <property type="entry name" value="Single-stranded right-handed beta-helix, Pectin lyase-like"/>
    <property type="match status" value="1"/>
</dbReference>
<name>A0A563DU73_9MICO</name>
<keyword evidence="4" id="KW-1185">Reference proteome</keyword>
<dbReference type="EMBL" id="VCQV01000035">
    <property type="protein sequence ID" value="TWP33810.1"/>
    <property type="molecule type" value="Genomic_DNA"/>
</dbReference>
<dbReference type="OrthoDB" id="5175462at2"/>
<dbReference type="AlphaFoldDB" id="A0A563DU73"/>
<evidence type="ECO:0000256" key="1">
    <source>
        <dbReference type="SAM" id="SignalP"/>
    </source>
</evidence>
<proteinExistence type="predicted"/>
<feature type="chain" id="PRO_5022207809" evidence="1">
    <location>
        <begin position="31"/>
        <end position="379"/>
    </location>
</feature>
<evidence type="ECO:0000259" key="2">
    <source>
        <dbReference type="Pfam" id="PF13229"/>
    </source>
</evidence>
<dbReference type="Pfam" id="PF13229">
    <property type="entry name" value="Beta_helix"/>
    <property type="match status" value="1"/>
</dbReference>
<dbReference type="InterPro" id="IPR012334">
    <property type="entry name" value="Pectin_lyas_fold"/>
</dbReference>
<dbReference type="InterPro" id="IPR006626">
    <property type="entry name" value="PbH1"/>
</dbReference>
<dbReference type="Proteomes" id="UP000320244">
    <property type="component" value="Unassembled WGS sequence"/>
</dbReference>
<dbReference type="InterPro" id="IPR011050">
    <property type="entry name" value="Pectin_lyase_fold/virulence"/>
</dbReference>
<evidence type="ECO:0000313" key="4">
    <source>
        <dbReference type="Proteomes" id="UP000320244"/>
    </source>
</evidence>